<sequence>MSQNKTNLAQRTADTLRAQIRSGVDYAPGSKLPNENHLSLELGVSRTTLREAIRILVAEGLLQVQRGKGTFVTERKDQLASTLPSFDEKKVTLKDLYEARLIIEPAAAALACQRATDEEIEEIVRLVKATQEQFTHDFNNEEIIQREIAFHDALIRASHNRFFDHFLPVVNQTIQKTFELEYKWDAVAEGAYNDNFMIIDFLRKRDAEAMRSVMTIHLHRALWTEQLI</sequence>
<evidence type="ECO:0000256" key="3">
    <source>
        <dbReference type="ARBA" id="ARBA00023163"/>
    </source>
</evidence>
<gene>
    <name evidence="5" type="ORF">FYJ65_08415</name>
</gene>
<dbReference type="SUPFAM" id="SSF46785">
    <property type="entry name" value="Winged helix' DNA-binding domain"/>
    <property type="match status" value="1"/>
</dbReference>
<dbReference type="InterPro" id="IPR011711">
    <property type="entry name" value="GntR_C"/>
</dbReference>
<dbReference type="Proteomes" id="UP000469424">
    <property type="component" value="Unassembled WGS sequence"/>
</dbReference>
<protein>
    <submittedName>
        <fullName evidence="5">FadR family transcriptional regulator</fullName>
    </submittedName>
</protein>
<evidence type="ECO:0000256" key="2">
    <source>
        <dbReference type="ARBA" id="ARBA00023125"/>
    </source>
</evidence>
<dbReference type="PANTHER" id="PTHR43537:SF44">
    <property type="entry name" value="GNTR FAMILY REGULATORY PROTEIN"/>
    <property type="match status" value="1"/>
</dbReference>
<dbReference type="AlphaFoldDB" id="A0A6N7X778"/>
<feature type="domain" description="HTH gntR-type" evidence="4">
    <location>
        <begin position="6"/>
        <end position="75"/>
    </location>
</feature>
<evidence type="ECO:0000313" key="5">
    <source>
        <dbReference type="EMBL" id="MST71327.1"/>
    </source>
</evidence>
<keyword evidence="2" id="KW-0238">DNA-binding</keyword>
<proteinExistence type="predicted"/>
<dbReference type="GO" id="GO:0003677">
    <property type="term" value="F:DNA binding"/>
    <property type="evidence" value="ECO:0007669"/>
    <property type="project" value="UniProtKB-KW"/>
</dbReference>
<reference evidence="5 6" key="1">
    <citation type="submission" date="2019-08" db="EMBL/GenBank/DDBJ databases">
        <title>In-depth cultivation of the pig gut microbiome towards novel bacterial diversity and tailored functional studies.</title>
        <authorList>
            <person name="Wylensek D."/>
            <person name="Hitch T.C.A."/>
            <person name="Clavel T."/>
        </authorList>
    </citation>
    <scope>NUCLEOTIDE SEQUENCE [LARGE SCALE GENOMIC DNA]</scope>
    <source>
        <strain evidence="5 6">WCA-MUC-591-APC-4B</strain>
    </source>
</reference>
<name>A0A6N7X778_9FIRM</name>
<dbReference type="PRINTS" id="PR00035">
    <property type="entry name" value="HTHGNTR"/>
</dbReference>
<dbReference type="Gene3D" id="1.10.10.10">
    <property type="entry name" value="Winged helix-like DNA-binding domain superfamily/Winged helix DNA-binding domain"/>
    <property type="match status" value="1"/>
</dbReference>
<evidence type="ECO:0000259" key="4">
    <source>
        <dbReference type="PROSITE" id="PS50949"/>
    </source>
</evidence>
<dbReference type="InterPro" id="IPR036390">
    <property type="entry name" value="WH_DNA-bd_sf"/>
</dbReference>
<dbReference type="SMART" id="SM00345">
    <property type="entry name" value="HTH_GNTR"/>
    <property type="match status" value="1"/>
</dbReference>
<dbReference type="Pfam" id="PF00392">
    <property type="entry name" value="GntR"/>
    <property type="match status" value="1"/>
</dbReference>
<keyword evidence="6" id="KW-1185">Reference proteome</keyword>
<dbReference type="PROSITE" id="PS50949">
    <property type="entry name" value="HTH_GNTR"/>
    <property type="match status" value="1"/>
</dbReference>
<dbReference type="CDD" id="cd07377">
    <property type="entry name" value="WHTH_GntR"/>
    <property type="match status" value="1"/>
</dbReference>
<dbReference type="InterPro" id="IPR008920">
    <property type="entry name" value="TF_FadR/GntR_C"/>
</dbReference>
<dbReference type="EMBL" id="VUNA01000020">
    <property type="protein sequence ID" value="MST71327.1"/>
    <property type="molecule type" value="Genomic_DNA"/>
</dbReference>
<keyword evidence="3" id="KW-0804">Transcription</keyword>
<dbReference type="Pfam" id="PF07729">
    <property type="entry name" value="FCD"/>
    <property type="match status" value="1"/>
</dbReference>
<keyword evidence="1" id="KW-0805">Transcription regulation</keyword>
<dbReference type="GO" id="GO:0003700">
    <property type="term" value="F:DNA-binding transcription factor activity"/>
    <property type="evidence" value="ECO:0007669"/>
    <property type="project" value="InterPro"/>
</dbReference>
<dbReference type="Gene3D" id="1.20.120.530">
    <property type="entry name" value="GntR ligand-binding domain-like"/>
    <property type="match status" value="1"/>
</dbReference>
<accession>A0A6N7X778</accession>
<dbReference type="RefSeq" id="WP_154554889.1">
    <property type="nucleotide sequence ID" value="NZ_JBJESO010000027.1"/>
</dbReference>
<dbReference type="SUPFAM" id="SSF48008">
    <property type="entry name" value="GntR ligand-binding domain-like"/>
    <property type="match status" value="1"/>
</dbReference>
<evidence type="ECO:0000313" key="6">
    <source>
        <dbReference type="Proteomes" id="UP000469424"/>
    </source>
</evidence>
<comment type="caution">
    <text evidence="5">The sequence shown here is derived from an EMBL/GenBank/DDBJ whole genome shotgun (WGS) entry which is preliminary data.</text>
</comment>
<dbReference type="PANTHER" id="PTHR43537">
    <property type="entry name" value="TRANSCRIPTIONAL REGULATOR, GNTR FAMILY"/>
    <property type="match status" value="1"/>
</dbReference>
<evidence type="ECO:0000256" key="1">
    <source>
        <dbReference type="ARBA" id="ARBA00023015"/>
    </source>
</evidence>
<dbReference type="InterPro" id="IPR036388">
    <property type="entry name" value="WH-like_DNA-bd_sf"/>
</dbReference>
<dbReference type="SMART" id="SM00895">
    <property type="entry name" value="FCD"/>
    <property type="match status" value="1"/>
</dbReference>
<dbReference type="InterPro" id="IPR000524">
    <property type="entry name" value="Tscrpt_reg_HTH_GntR"/>
</dbReference>
<organism evidence="5 6">
    <name type="scientific">Mogibacterium kristiansenii</name>
    <dbReference type="NCBI Taxonomy" id="2606708"/>
    <lineage>
        <taxon>Bacteria</taxon>
        <taxon>Bacillati</taxon>
        <taxon>Bacillota</taxon>
        <taxon>Clostridia</taxon>
        <taxon>Peptostreptococcales</taxon>
        <taxon>Anaerovoracaceae</taxon>
        <taxon>Mogibacterium</taxon>
    </lineage>
</organism>